<dbReference type="GO" id="GO:0045259">
    <property type="term" value="C:proton-transporting ATP synthase complex"/>
    <property type="evidence" value="ECO:0007669"/>
    <property type="project" value="EnsemblFungi"/>
</dbReference>
<evidence type="ECO:0008006" key="4">
    <source>
        <dbReference type="Google" id="ProtNLM"/>
    </source>
</evidence>
<dbReference type="PANTHER" id="PTHR12448">
    <property type="entry name" value="ATP SYNTHASE EPSILON CHAIN, MITOCHONDRIAL"/>
    <property type="match status" value="1"/>
</dbReference>
<dbReference type="AlphaFoldDB" id="G0WGD1"/>
<evidence type="ECO:0000313" key="2">
    <source>
        <dbReference type="EMBL" id="CCD26842.1"/>
    </source>
</evidence>
<comment type="similarity">
    <text evidence="1">Belongs to the eukaryotic ATPase epsilon family.</text>
</comment>
<dbReference type="CDD" id="cd12153">
    <property type="entry name" value="F1-ATPase_epsilon"/>
    <property type="match status" value="1"/>
</dbReference>
<dbReference type="OrthoDB" id="269124at2759"/>
<dbReference type="STRING" id="1071378.G0WGD1"/>
<dbReference type="KEGG" id="ndi:NDAI_0I02740"/>
<proteinExistence type="inferred from homology"/>
<protein>
    <recommendedName>
        <fullName evidence="4">ATP synthase subunit epsilon, mitochondrial</fullName>
    </recommendedName>
</protein>
<evidence type="ECO:0000256" key="1">
    <source>
        <dbReference type="ARBA" id="ARBA00009502"/>
    </source>
</evidence>
<reference evidence="2 3" key="1">
    <citation type="journal article" date="2011" name="Proc. Natl. Acad. Sci. U.S.A.">
        <title>Evolutionary erosion of yeast sex chromosomes by mating-type switching accidents.</title>
        <authorList>
            <person name="Gordon J.L."/>
            <person name="Armisen D."/>
            <person name="Proux-Wera E."/>
            <person name="Oheigeartaigh S.S."/>
            <person name="Byrne K.P."/>
            <person name="Wolfe K.H."/>
        </authorList>
    </citation>
    <scope>NUCLEOTIDE SEQUENCE [LARGE SCALE GENOMIC DNA]</scope>
    <source>
        <strain evidence="3">ATCC 10597 / BCRC 20456 / CBS 421 / NBRC 0211 / NRRL Y-12639</strain>
    </source>
</reference>
<dbReference type="RefSeq" id="XP_003672085.1">
    <property type="nucleotide sequence ID" value="XM_003672037.1"/>
</dbReference>
<dbReference type="eggNOG" id="KOG3495">
    <property type="taxonomic scope" value="Eukaryota"/>
</dbReference>
<dbReference type="Gene3D" id="1.10.1620.20">
    <property type="entry name" value="ATP synthase, F1 complex, epsilon subunit superfamily, mitochondrial"/>
    <property type="match status" value="1"/>
</dbReference>
<dbReference type="GO" id="GO:0005743">
    <property type="term" value="C:mitochondrial inner membrane"/>
    <property type="evidence" value="ECO:0007669"/>
    <property type="project" value="EnsemblFungi"/>
</dbReference>
<dbReference type="GO" id="GO:0042776">
    <property type="term" value="P:proton motive force-driven mitochondrial ATP synthesis"/>
    <property type="evidence" value="ECO:0007669"/>
    <property type="project" value="TreeGrafter"/>
</dbReference>
<dbReference type="OMA" id="YTKYEKG"/>
<dbReference type="GO" id="GO:0046933">
    <property type="term" value="F:proton-transporting ATP synthase activity, rotational mechanism"/>
    <property type="evidence" value="ECO:0007669"/>
    <property type="project" value="EnsemblFungi"/>
</dbReference>
<gene>
    <name evidence="2" type="primary">NDAI0I02740</name>
    <name evidence="2" type="ordered locus">NDAI_0I02740</name>
</gene>
<organism evidence="2 3">
    <name type="scientific">Naumovozyma dairenensis (strain ATCC 10597 / BCRC 20456 / CBS 421 / NBRC 0211 / NRRL Y-12639)</name>
    <name type="common">Saccharomyces dairenensis</name>
    <dbReference type="NCBI Taxonomy" id="1071378"/>
    <lineage>
        <taxon>Eukaryota</taxon>
        <taxon>Fungi</taxon>
        <taxon>Dikarya</taxon>
        <taxon>Ascomycota</taxon>
        <taxon>Saccharomycotina</taxon>
        <taxon>Saccharomycetes</taxon>
        <taxon>Saccharomycetales</taxon>
        <taxon>Saccharomycetaceae</taxon>
        <taxon>Naumovozyma</taxon>
    </lineage>
</organism>
<keyword evidence="3" id="KW-1185">Reference proteome</keyword>
<dbReference type="InterPro" id="IPR006721">
    <property type="entry name" value="ATP_synth_F1_esu_mt"/>
</dbReference>
<sequence length="66" mass="7223">MSSSAVWRKAGITYSAYLSIAARTLRAALKPELQTATVMARSHTDAYFTKYKDGAPASEPESLQKK</sequence>
<evidence type="ECO:0000313" key="3">
    <source>
        <dbReference type="Proteomes" id="UP000000689"/>
    </source>
</evidence>
<dbReference type="EMBL" id="HE580275">
    <property type="protein sequence ID" value="CCD26842.1"/>
    <property type="molecule type" value="Genomic_DNA"/>
</dbReference>
<dbReference type="GeneID" id="11493853"/>
<dbReference type="GO" id="GO:0016887">
    <property type="term" value="F:ATP hydrolysis activity"/>
    <property type="evidence" value="ECO:0007669"/>
    <property type="project" value="EnsemblFungi"/>
</dbReference>
<dbReference type="Pfam" id="PF04627">
    <property type="entry name" value="ATP-synt_Eps"/>
    <property type="match status" value="1"/>
</dbReference>
<dbReference type="InterPro" id="IPR036742">
    <property type="entry name" value="ATP_synth_F1_esu_sf_mt"/>
</dbReference>
<dbReference type="Proteomes" id="UP000000689">
    <property type="component" value="Chromosome 9"/>
</dbReference>
<name>G0WGD1_NAUDC</name>
<dbReference type="HOGENOM" id="CLU_187039_1_0_1"/>
<accession>G0WGD1</accession>
<dbReference type="PANTHER" id="PTHR12448:SF0">
    <property type="entry name" value="ATP SYNTHASE SUBUNIT EPSILON, MITOCHONDRIAL"/>
    <property type="match status" value="1"/>
</dbReference>
<dbReference type="SUPFAM" id="SSF48690">
    <property type="entry name" value="Epsilon subunit of mitochondrial F1F0-ATP synthase"/>
    <property type="match status" value="1"/>
</dbReference>